<dbReference type="AlphaFoldDB" id="A0A4P9VUS0"/>
<evidence type="ECO:0000313" key="2">
    <source>
        <dbReference type="Proteomes" id="UP000269721"/>
    </source>
</evidence>
<accession>A0A4P9VUS0</accession>
<evidence type="ECO:0000313" key="1">
    <source>
        <dbReference type="EMBL" id="RKO83351.1"/>
    </source>
</evidence>
<reference evidence="2" key="1">
    <citation type="journal article" date="2018" name="Nat. Microbiol.">
        <title>Leveraging single-cell genomics to expand the fungal tree of life.</title>
        <authorList>
            <person name="Ahrendt S.R."/>
            <person name="Quandt C.A."/>
            <person name="Ciobanu D."/>
            <person name="Clum A."/>
            <person name="Salamov A."/>
            <person name="Andreopoulos B."/>
            <person name="Cheng J.F."/>
            <person name="Woyke T."/>
            <person name="Pelin A."/>
            <person name="Henrissat B."/>
            <person name="Reynolds N.K."/>
            <person name="Benny G.L."/>
            <person name="Smith M.E."/>
            <person name="James T.Y."/>
            <person name="Grigoriev I.V."/>
        </authorList>
    </citation>
    <scope>NUCLEOTIDE SEQUENCE [LARGE SCALE GENOMIC DNA]</scope>
</reference>
<dbReference type="Proteomes" id="UP000269721">
    <property type="component" value="Unassembled WGS sequence"/>
</dbReference>
<name>A0A4P9VUS0_9FUNG</name>
<organism evidence="1 2">
    <name type="scientific">Blyttiomyces helicus</name>
    <dbReference type="NCBI Taxonomy" id="388810"/>
    <lineage>
        <taxon>Eukaryota</taxon>
        <taxon>Fungi</taxon>
        <taxon>Fungi incertae sedis</taxon>
        <taxon>Chytridiomycota</taxon>
        <taxon>Chytridiomycota incertae sedis</taxon>
        <taxon>Chytridiomycetes</taxon>
        <taxon>Chytridiomycetes incertae sedis</taxon>
        <taxon>Blyttiomyces</taxon>
    </lineage>
</organism>
<proteinExistence type="predicted"/>
<sequence>MEGGCWRVFLGGSLRKLFEEAIGGGDEDGDDGNLTLYPSEEFPTPGLREGAISGTPGGCPIYTPICLAFPADWEGLKGPCGLLATSVDESLNIPDNKDIENYLHVRMALLVNEQVSELGEGLAEPSSQMTILGGFPH</sequence>
<gene>
    <name evidence="1" type="ORF">BDK51DRAFT_49209</name>
</gene>
<protein>
    <submittedName>
        <fullName evidence="1">Uncharacterized protein</fullName>
    </submittedName>
</protein>
<keyword evidence="2" id="KW-1185">Reference proteome</keyword>
<dbReference type="EMBL" id="ML001336">
    <property type="protein sequence ID" value="RKO83351.1"/>
    <property type="molecule type" value="Genomic_DNA"/>
</dbReference>